<organism evidence="2 3">
    <name type="scientific">Sporomusa sphaeroides DSM 2875</name>
    <dbReference type="NCBI Taxonomy" id="1337886"/>
    <lineage>
        <taxon>Bacteria</taxon>
        <taxon>Bacillati</taxon>
        <taxon>Bacillota</taxon>
        <taxon>Negativicutes</taxon>
        <taxon>Selenomonadales</taxon>
        <taxon>Sporomusaceae</taxon>
        <taxon>Sporomusa</taxon>
    </lineage>
</organism>
<dbReference type="Pfam" id="PF20037">
    <property type="entry name" value="DUF6440"/>
    <property type="match status" value="1"/>
</dbReference>
<dbReference type="Proteomes" id="UP000245702">
    <property type="component" value="Unassembled WGS sequence"/>
</dbReference>
<feature type="domain" description="DUF6440" evidence="1">
    <location>
        <begin position="5"/>
        <end position="36"/>
    </location>
</feature>
<protein>
    <recommendedName>
        <fullName evidence="1">DUF6440 domain-containing protein</fullName>
    </recommendedName>
</protein>
<proteinExistence type="predicted"/>
<keyword evidence="3" id="KW-1185">Reference proteome</keyword>
<evidence type="ECO:0000313" key="3">
    <source>
        <dbReference type="Proteomes" id="UP000245702"/>
    </source>
</evidence>
<dbReference type="InterPro" id="IPR045515">
    <property type="entry name" value="DUF6440"/>
</dbReference>
<reference evidence="2 3" key="1">
    <citation type="submission" date="2016-01" db="EMBL/GenBank/DDBJ databases">
        <authorList>
            <person name="Brown R."/>
        </authorList>
    </citation>
    <scope>NUCLEOTIDE SEQUENCE [LARGE SCALE GENOMIC DNA]</scope>
    <source>
        <strain evidence="2">Sporomusa sphaeroides DSM 2875</strain>
    </source>
</reference>
<evidence type="ECO:0000259" key="1">
    <source>
        <dbReference type="Pfam" id="PF20037"/>
    </source>
</evidence>
<dbReference type="EMBL" id="FCOW01000006">
    <property type="protein sequence ID" value="CVK18855.1"/>
    <property type="molecule type" value="Genomic_DNA"/>
</dbReference>
<evidence type="ECO:0000313" key="2">
    <source>
        <dbReference type="EMBL" id="CVK18855.1"/>
    </source>
</evidence>
<name>A0ABP2C473_9FIRM</name>
<gene>
    <name evidence="2" type="ORF">SSPH_01499</name>
</gene>
<comment type="caution">
    <text evidence="2">The sequence shown here is derived from an EMBL/GenBank/DDBJ whole genome shotgun (WGS) entry which is preliminary data.</text>
</comment>
<accession>A0ABP2C473</accession>
<sequence length="50" mass="5846">MKNRRFKVIYSQDERVYTIRILEDTETGKQYLMVSEVLVSGGFNTSICLL</sequence>
<dbReference type="RefSeq" id="WP_219930484.1">
    <property type="nucleotide sequence ID" value="NZ_CP146991.1"/>
</dbReference>